<comment type="caution">
    <text evidence="2">The sequence shown here is derived from an EMBL/GenBank/DDBJ whole genome shotgun (WGS) entry which is preliminary data.</text>
</comment>
<feature type="non-terminal residue" evidence="2">
    <location>
        <position position="1"/>
    </location>
</feature>
<proteinExistence type="predicted"/>
<evidence type="ECO:0000256" key="1">
    <source>
        <dbReference type="SAM" id="Phobius"/>
    </source>
</evidence>
<keyword evidence="1" id="KW-1133">Transmembrane helix</keyword>
<reference evidence="2 3" key="1">
    <citation type="submission" date="2021-06" db="EMBL/GenBank/DDBJ databases">
        <title>Caerostris extrusa draft genome.</title>
        <authorList>
            <person name="Kono N."/>
            <person name="Arakawa K."/>
        </authorList>
    </citation>
    <scope>NUCLEOTIDE SEQUENCE [LARGE SCALE GENOMIC DNA]</scope>
</reference>
<feature type="transmembrane region" description="Helical" evidence="1">
    <location>
        <begin position="15"/>
        <end position="35"/>
    </location>
</feature>
<evidence type="ECO:0000313" key="2">
    <source>
        <dbReference type="EMBL" id="GIX93607.1"/>
    </source>
</evidence>
<keyword evidence="1" id="KW-0812">Transmembrane</keyword>
<evidence type="ECO:0000313" key="3">
    <source>
        <dbReference type="Proteomes" id="UP001054945"/>
    </source>
</evidence>
<gene>
    <name evidence="2" type="ORF">CEXT_455191</name>
</gene>
<dbReference type="EMBL" id="BPLR01004275">
    <property type="protein sequence ID" value="GIX93607.1"/>
    <property type="molecule type" value="Genomic_DNA"/>
</dbReference>
<dbReference type="Proteomes" id="UP001054945">
    <property type="component" value="Unassembled WGS sequence"/>
</dbReference>
<organism evidence="2 3">
    <name type="scientific">Caerostris extrusa</name>
    <name type="common">Bark spider</name>
    <name type="synonym">Caerostris bankana</name>
    <dbReference type="NCBI Taxonomy" id="172846"/>
    <lineage>
        <taxon>Eukaryota</taxon>
        <taxon>Metazoa</taxon>
        <taxon>Ecdysozoa</taxon>
        <taxon>Arthropoda</taxon>
        <taxon>Chelicerata</taxon>
        <taxon>Arachnida</taxon>
        <taxon>Araneae</taxon>
        <taxon>Araneomorphae</taxon>
        <taxon>Entelegynae</taxon>
        <taxon>Araneoidea</taxon>
        <taxon>Araneidae</taxon>
        <taxon>Caerostris</taxon>
    </lineage>
</organism>
<name>A0AAV4P8M3_CAEEX</name>
<protein>
    <submittedName>
        <fullName evidence="2">Uncharacterized protein</fullName>
    </submittedName>
</protein>
<keyword evidence="1" id="KW-0472">Membrane</keyword>
<sequence length="46" mass="5144">KICLGLKSNVILTKVHLVGVWIPEGFLFWLVFGFLKASSFGWCSDS</sequence>
<dbReference type="AlphaFoldDB" id="A0AAV4P8M3"/>
<keyword evidence="3" id="KW-1185">Reference proteome</keyword>
<accession>A0AAV4P8M3</accession>